<evidence type="ECO:0000256" key="7">
    <source>
        <dbReference type="ARBA" id="ARBA00034754"/>
    </source>
</evidence>
<dbReference type="RefSeq" id="WP_371844495.1">
    <property type="nucleotide sequence ID" value="NZ_JBGMEL010000018.1"/>
</dbReference>
<keyword evidence="3 12" id="KW-0808">Transferase</keyword>
<dbReference type="Pfam" id="PF14840">
    <property type="entry name" value="DNA_pol3_delt_C"/>
    <property type="match status" value="1"/>
</dbReference>
<keyword evidence="5" id="KW-0235">DNA replication</keyword>
<evidence type="ECO:0000256" key="9">
    <source>
        <dbReference type="NCBIfam" id="TIGR01128"/>
    </source>
</evidence>
<accession>A0ABV4NRR2</accession>
<dbReference type="InterPro" id="IPR032780">
    <property type="entry name" value="DNA_pol3_delt_C"/>
</dbReference>
<comment type="similarity">
    <text evidence="7">Belongs to the DNA polymerase HolA subunit family.</text>
</comment>
<evidence type="ECO:0000256" key="3">
    <source>
        <dbReference type="ARBA" id="ARBA00022679"/>
    </source>
</evidence>
<name>A0ABV4NRR2_9GAMM</name>
<evidence type="ECO:0000256" key="1">
    <source>
        <dbReference type="ARBA" id="ARBA00012417"/>
    </source>
</evidence>
<keyword evidence="13" id="KW-1185">Reference proteome</keyword>
<dbReference type="InterPro" id="IPR008921">
    <property type="entry name" value="DNA_pol3_clamp-load_cplx_C"/>
</dbReference>
<dbReference type="EMBL" id="JBGMEL010000018">
    <property type="protein sequence ID" value="MFA0792090.1"/>
    <property type="molecule type" value="Genomic_DNA"/>
</dbReference>
<dbReference type="PANTHER" id="PTHR34388:SF1">
    <property type="entry name" value="DNA POLYMERASE III SUBUNIT DELTA"/>
    <property type="match status" value="1"/>
</dbReference>
<feature type="domain" description="DNA polymerase III delta N-terminal" evidence="10">
    <location>
        <begin position="20"/>
        <end position="137"/>
    </location>
</feature>
<evidence type="ECO:0000256" key="8">
    <source>
        <dbReference type="ARBA" id="ARBA00049244"/>
    </source>
</evidence>
<feature type="domain" description="DNA polymerase III subunit delta C-terminal" evidence="11">
    <location>
        <begin position="214"/>
        <end position="331"/>
    </location>
</feature>
<comment type="catalytic activity">
    <reaction evidence="8">
        <text>DNA(n) + a 2'-deoxyribonucleoside 5'-triphosphate = DNA(n+1) + diphosphate</text>
        <dbReference type="Rhea" id="RHEA:22508"/>
        <dbReference type="Rhea" id="RHEA-COMP:17339"/>
        <dbReference type="Rhea" id="RHEA-COMP:17340"/>
        <dbReference type="ChEBI" id="CHEBI:33019"/>
        <dbReference type="ChEBI" id="CHEBI:61560"/>
        <dbReference type="ChEBI" id="CHEBI:173112"/>
        <dbReference type="EC" id="2.7.7.7"/>
    </reaction>
</comment>
<dbReference type="InterPro" id="IPR010372">
    <property type="entry name" value="DNA_pol3_delta_N"/>
</dbReference>
<evidence type="ECO:0000259" key="11">
    <source>
        <dbReference type="Pfam" id="PF14840"/>
    </source>
</evidence>
<dbReference type="EC" id="2.7.7.7" evidence="1 9"/>
<evidence type="ECO:0000256" key="6">
    <source>
        <dbReference type="ARBA" id="ARBA00022932"/>
    </source>
</evidence>
<dbReference type="Proteomes" id="UP001569414">
    <property type="component" value="Unassembled WGS sequence"/>
</dbReference>
<dbReference type="Gene3D" id="3.40.50.300">
    <property type="entry name" value="P-loop containing nucleotide triphosphate hydrolases"/>
    <property type="match status" value="1"/>
</dbReference>
<dbReference type="GO" id="GO:0003887">
    <property type="term" value="F:DNA-directed DNA polymerase activity"/>
    <property type="evidence" value="ECO:0007669"/>
    <property type="project" value="UniProtKB-EC"/>
</dbReference>
<evidence type="ECO:0000313" key="13">
    <source>
        <dbReference type="Proteomes" id="UP001569414"/>
    </source>
</evidence>
<evidence type="ECO:0000256" key="5">
    <source>
        <dbReference type="ARBA" id="ARBA00022705"/>
    </source>
</evidence>
<proteinExistence type="inferred from homology"/>
<organism evidence="12 13">
    <name type="scientific">Microbulbifer echini</name>
    <dbReference type="NCBI Taxonomy" id="1529067"/>
    <lineage>
        <taxon>Bacteria</taxon>
        <taxon>Pseudomonadati</taxon>
        <taxon>Pseudomonadota</taxon>
        <taxon>Gammaproteobacteria</taxon>
        <taxon>Cellvibrionales</taxon>
        <taxon>Microbulbiferaceae</taxon>
        <taxon>Microbulbifer</taxon>
    </lineage>
</organism>
<dbReference type="NCBIfam" id="TIGR01128">
    <property type="entry name" value="holA"/>
    <property type="match status" value="1"/>
</dbReference>
<gene>
    <name evidence="12" type="primary">holA</name>
    <name evidence="12" type="ORF">ACCI51_16190</name>
</gene>
<dbReference type="Gene3D" id="1.20.272.10">
    <property type="match status" value="1"/>
</dbReference>
<dbReference type="Pfam" id="PF06144">
    <property type="entry name" value="DNA_pol3_delta"/>
    <property type="match status" value="1"/>
</dbReference>
<reference evidence="12 13" key="1">
    <citation type="submission" date="2024-08" db="EMBL/GenBank/DDBJ databases">
        <authorList>
            <person name="Ishaq N."/>
        </authorList>
    </citation>
    <scope>NUCLEOTIDE SEQUENCE [LARGE SCALE GENOMIC DNA]</scope>
    <source>
        <strain evidence="12 13">JCM 30400</strain>
    </source>
</reference>
<dbReference type="CDD" id="cd18138">
    <property type="entry name" value="HLD_clamp_pol_III_delta"/>
    <property type="match status" value="1"/>
</dbReference>
<dbReference type="Gene3D" id="1.10.8.60">
    <property type="match status" value="1"/>
</dbReference>
<evidence type="ECO:0000259" key="10">
    <source>
        <dbReference type="Pfam" id="PF06144"/>
    </source>
</evidence>
<dbReference type="SUPFAM" id="SSF52540">
    <property type="entry name" value="P-loop containing nucleoside triphosphate hydrolases"/>
    <property type="match status" value="1"/>
</dbReference>
<evidence type="ECO:0000256" key="4">
    <source>
        <dbReference type="ARBA" id="ARBA00022695"/>
    </source>
</evidence>
<dbReference type="InterPro" id="IPR027417">
    <property type="entry name" value="P-loop_NTPase"/>
</dbReference>
<dbReference type="SUPFAM" id="SSF48019">
    <property type="entry name" value="post-AAA+ oligomerization domain-like"/>
    <property type="match status" value="1"/>
</dbReference>
<evidence type="ECO:0000313" key="12">
    <source>
        <dbReference type="EMBL" id="MFA0792090.1"/>
    </source>
</evidence>
<dbReference type="InterPro" id="IPR005790">
    <property type="entry name" value="DNA_polIII_delta"/>
</dbReference>
<keyword evidence="4 12" id="KW-0548">Nucleotidyltransferase</keyword>
<dbReference type="PANTHER" id="PTHR34388">
    <property type="entry name" value="DNA POLYMERASE III SUBUNIT DELTA"/>
    <property type="match status" value="1"/>
</dbReference>
<protein>
    <recommendedName>
        <fullName evidence="2 9">DNA polymerase III subunit delta</fullName>
        <ecNumber evidence="1 9">2.7.7.7</ecNumber>
    </recommendedName>
</protein>
<evidence type="ECO:0000256" key="2">
    <source>
        <dbReference type="ARBA" id="ARBA00017703"/>
    </source>
</evidence>
<sequence>MRINPQQLSQQLRKELVTAYIVSGDEPLLVQECCDQIRAAARKNGFEEREILHAEHNFDWGSLLASAGNMSLFAEKKLIEVRAPSGKPGDKGSKALQEFAALASQDLILLLILPKLDRSQLNSKWVKTLEGQGVLVQVWPVSAQEMPHWISQRLSAAGLSAEKEAVRILAERVEGNLLAASQEIEKLKLLNSGETITVEQLEHSVTSSARYSVFDLIDRALAGEAEKAVKTLQGLRAEGIEPPVVLWALAREVRSLLEITEKLEQGQPLARLVRIQKRQPLVQSALSRLGPPKLEALLLKARAVDSAIKGNTTHQSPWIGLLELTLNLCGQRCV</sequence>
<keyword evidence="6" id="KW-0239">DNA-directed DNA polymerase</keyword>
<comment type="caution">
    <text evidence="12">The sequence shown here is derived from an EMBL/GenBank/DDBJ whole genome shotgun (WGS) entry which is preliminary data.</text>
</comment>